<dbReference type="NCBIfam" id="TIGR02595">
    <property type="entry name" value="PEP_CTERM"/>
    <property type="match status" value="1"/>
</dbReference>
<comment type="caution">
    <text evidence="3">The sequence shown here is derived from an EMBL/GenBank/DDBJ whole genome shotgun (WGS) entry which is preliminary data.</text>
</comment>
<feature type="domain" description="Ice-binding protein C-terminal" evidence="2">
    <location>
        <begin position="143"/>
        <end position="165"/>
    </location>
</feature>
<proteinExistence type="predicted"/>
<evidence type="ECO:0000313" key="3">
    <source>
        <dbReference type="EMBL" id="MBF1163440.1"/>
    </source>
</evidence>
<reference evidence="3" key="1">
    <citation type="submission" date="2020-04" db="EMBL/GenBank/DDBJ databases">
        <title>Deep metagenomics examines the oral microbiome during advanced dental caries in children, revealing novel taxa and co-occurrences with host molecules.</title>
        <authorList>
            <person name="Baker J.L."/>
            <person name="Morton J.T."/>
            <person name="Dinis M."/>
            <person name="Alvarez R."/>
            <person name="Tran N.C."/>
            <person name="Knight R."/>
            <person name="Edlund A."/>
        </authorList>
    </citation>
    <scope>NUCLEOTIDE SEQUENCE</scope>
    <source>
        <strain evidence="3">JCVI_32_bin.24</strain>
    </source>
</reference>
<sequence length="170" mass="17957">MHALFKKSLVGIALAGSVLTANAAVVATVGVSGGNPYFDDYDVVFGLGSTANPTWSQQVAWDHSYGEPFDAAGTASIDITSHWDNNGGQTWWALVDDNWGANYSYLTSFTINTGFGTLVGTNSGTYIPDYGYVYSFINTPQTSVPEPTSLALVGLALAGLGSMRRKQKAA</sequence>
<dbReference type="InterPro" id="IPR013424">
    <property type="entry name" value="Ice-binding_C"/>
</dbReference>
<keyword evidence="1" id="KW-0732">Signal</keyword>
<dbReference type="Pfam" id="PF07589">
    <property type="entry name" value="PEP-CTERM"/>
    <property type="match status" value="1"/>
</dbReference>
<evidence type="ECO:0000259" key="2">
    <source>
        <dbReference type="Pfam" id="PF07589"/>
    </source>
</evidence>
<evidence type="ECO:0000313" key="4">
    <source>
        <dbReference type="Proteomes" id="UP000718593"/>
    </source>
</evidence>
<dbReference type="AlphaFoldDB" id="A0A930FY56"/>
<organism evidence="3 4">
    <name type="scientific">Dechloromonas agitata</name>
    <dbReference type="NCBI Taxonomy" id="73030"/>
    <lineage>
        <taxon>Bacteria</taxon>
        <taxon>Pseudomonadati</taxon>
        <taxon>Pseudomonadota</taxon>
        <taxon>Betaproteobacteria</taxon>
        <taxon>Rhodocyclales</taxon>
        <taxon>Azonexaceae</taxon>
        <taxon>Dechloromonas</taxon>
    </lineage>
</organism>
<dbReference type="EMBL" id="JABZMI010000001">
    <property type="protein sequence ID" value="MBF1163440.1"/>
    <property type="molecule type" value="Genomic_DNA"/>
</dbReference>
<protein>
    <submittedName>
        <fullName evidence="3">PEP-CTERM sorting domain-containing protein</fullName>
    </submittedName>
</protein>
<accession>A0A930FY56</accession>
<evidence type="ECO:0000256" key="1">
    <source>
        <dbReference type="SAM" id="SignalP"/>
    </source>
</evidence>
<name>A0A930FY56_9RHOO</name>
<dbReference type="RefSeq" id="WP_274737447.1">
    <property type="nucleotide sequence ID" value="NZ_JARBJQ010000002.1"/>
</dbReference>
<feature type="signal peptide" evidence="1">
    <location>
        <begin position="1"/>
        <end position="23"/>
    </location>
</feature>
<dbReference type="Proteomes" id="UP000718593">
    <property type="component" value="Unassembled WGS sequence"/>
</dbReference>
<gene>
    <name evidence="3" type="ORF">HXL68_00220</name>
</gene>
<feature type="chain" id="PRO_5037233953" evidence="1">
    <location>
        <begin position="24"/>
        <end position="170"/>
    </location>
</feature>